<evidence type="ECO:0000256" key="3">
    <source>
        <dbReference type="ARBA" id="ARBA00022989"/>
    </source>
</evidence>
<feature type="transmembrane region" description="Helical" evidence="5">
    <location>
        <begin position="50"/>
        <end position="68"/>
    </location>
</feature>
<feature type="transmembrane region" description="Helical" evidence="5">
    <location>
        <begin position="89"/>
        <end position="107"/>
    </location>
</feature>
<dbReference type="AlphaFoldDB" id="A0A1B7TG72"/>
<keyword evidence="2 5" id="KW-0812">Transmembrane</keyword>
<dbReference type="Proteomes" id="UP000092321">
    <property type="component" value="Unassembled WGS sequence"/>
</dbReference>
<keyword evidence="7" id="KW-1185">Reference proteome</keyword>
<dbReference type="SUPFAM" id="SSF103473">
    <property type="entry name" value="MFS general substrate transporter"/>
    <property type="match status" value="1"/>
</dbReference>
<dbReference type="Pfam" id="PF13000">
    <property type="entry name" value="Acatn"/>
    <property type="match status" value="2"/>
</dbReference>
<proteinExistence type="predicted"/>
<evidence type="ECO:0008006" key="8">
    <source>
        <dbReference type="Google" id="ProtNLM"/>
    </source>
</evidence>
<evidence type="ECO:0000256" key="1">
    <source>
        <dbReference type="ARBA" id="ARBA00004141"/>
    </source>
</evidence>
<dbReference type="GO" id="GO:0016020">
    <property type="term" value="C:membrane"/>
    <property type="evidence" value="ECO:0007669"/>
    <property type="project" value="UniProtKB-SubCell"/>
</dbReference>
<feature type="transmembrane region" description="Helical" evidence="5">
    <location>
        <begin position="119"/>
        <end position="137"/>
    </location>
</feature>
<feature type="transmembrane region" description="Helical" evidence="5">
    <location>
        <begin position="281"/>
        <end position="300"/>
    </location>
</feature>
<comment type="caution">
    <text evidence="6">The sequence shown here is derived from an EMBL/GenBank/DDBJ whole genome shotgun (WGS) entry which is preliminary data.</text>
</comment>
<feature type="transmembrane region" description="Helical" evidence="5">
    <location>
        <begin position="195"/>
        <end position="215"/>
    </location>
</feature>
<dbReference type="PANTHER" id="PTHR12778:SF9">
    <property type="entry name" value="ACETYL-COENZYME A TRANSPORTER 1"/>
    <property type="match status" value="1"/>
</dbReference>
<evidence type="ECO:0000313" key="6">
    <source>
        <dbReference type="EMBL" id="OBA27749.1"/>
    </source>
</evidence>
<evidence type="ECO:0000313" key="7">
    <source>
        <dbReference type="Proteomes" id="UP000092321"/>
    </source>
</evidence>
<accession>A0A1B7TG72</accession>
<sequence length="493" mass="56198">MSSLAQRDKPQFYLLVILYFLQGLPCGLTYGSVPFLLKTLTISSISDTKALSFTQIGVFSMATYPYSFKILWSPIIDSFYSKKIGRRRSWIIPLQFLISFIFLILSFSKTIIGLQSNDINQITLTSLTFCFLLLIFCCSTQDIAVDGWALEILSEESLSFASTAQTIGLNLGYFTSFTLFLNLRSGKFFTWQITINQYLKVCAVIYFLTTLYIMFFTRENLNPSNGFPKDLEKSPNGNKDEKERFLITDERNEAIMVETTAVCNDSATNLRLLDKGFKSENLAISVLINFPFELCFGYYVGKWSSQNNSKNTNTQYKNKLLKFLLGEYGCLAPWLFGFLGRLIFGSLLGNLVVYLCPNNLSTESLPMWYFLLVIFQNLVNSLMSTFQFVSICSFHTQIADPTIGGTYITLLNTFSNLGGTWPKVLVLKMVDYFTVKTIVDGKDVIVKDGYYRVNFISICVGIILYFKFLKKSINKLQKLPKYVWRKKSSPNSI</sequence>
<dbReference type="InterPro" id="IPR036259">
    <property type="entry name" value="MFS_trans_sf"/>
</dbReference>
<evidence type="ECO:0000256" key="5">
    <source>
        <dbReference type="SAM" id="Phobius"/>
    </source>
</evidence>
<feature type="transmembrane region" description="Helical" evidence="5">
    <location>
        <begin position="449"/>
        <end position="469"/>
    </location>
</feature>
<dbReference type="OrthoDB" id="6415790at2759"/>
<dbReference type="InterPro" id="IPR024371">
    <property type="entry name" value="AcetylCoA_trans_1-like"/>
</dbReference>
<dbReference type="EMBL" id="LXPE01000007">
    <property type="protein sequence ID" value="OBA27749.1"/>
    <property type="molecule type" value="Genomic_DNA"/>
</dbReference>
<keyword evidence="3 5" id="KW-1133">Transmembrane helix</keyword>
<dbReference type="InterPro" id="IPR004752">
    <property type="entry name" value="AmpG_permease/AT-1"/>
</dbReference>
<evidence type="ECO:0000256" key="4">
    <source>
        <dbReference type="ARBA" id="ARBA00023136"/>
    </source>
</evidence>
<gene>
    <name evidence="6" type="ORF">HANVADRAFT_1626</name>
</gene>
<dbReference type="GO" id="GO:0008521">
    <property type="term" value="F:acetyl-CoA transmembrane transporter activity"/>
    <property type="evidence" value="ECO:0007669"/>
    <property type="project" value="InterPro"/>
</dbReference>
<feature type="transmembrane region" description="Helical" evidence="5">
    <location>
        <begin position="368"/>
        <end position="389"/>
    </location>
</feature>
<feature type="transmembrane region" description="Helical" evidence="5">
    <location>
        <begin position="12"/>
        <end position="30"/>
    </location>
</feature>
<keyword evidence="4 5" id="KW-0472">Membrane</keyword>
<evidence type="ECO:0000256" key="2">
    <source>
        <dbReference type="ARBA" id="ARBA00022692"/>
    </source>
</evidence>
<comment type="subcellular location">
    <subcellularLocation>
        <location evidence="1">Membrane</location>
        <topology evidence="1">Multi-pass membrane protein</topology>
    </subcellularLocation>
</comment>
<dbReference type="PANTHER" id="PTHR12778">
    <property type="entry name" value="SOLUTE CARRIER FAMILY 33 ACETYL-COA TRANSPORTER -RELATED"/>
    <property type="match status" value="1"/>
</dbReference>
<dbReference type="GO" id="GO:0035348">
    <property type="term" value="P:acetyl-CoA transmembrane transport"/>
    <property type="evidence" value="ECO:0007669"/>
    <property type="project" value="InterPro"/>
</dbReference>
<name>A0A1B7TG72_9ASCO</name>
<reference evidence="7" key="1">
    <citation type="journal article" date="2016" name="Proc. Natl. Acad. Sci. U.S.A.">
        <title>Comparative genomics of biotechnologically important yeasts.</title>
        <authorList>
            <person name="Riley R."/>
            <person name="Haridas S."/>
            <person name="Wolfe K.H."/>
            <person name="Lopes M.R."/>
            <person name="Hittinger C.T."/>
            <person name="Goeker M."/>
            <person name="Salamov A.A."/>
            <person name="Wisecaver J.H."/>
            <person name="Long T.M."/>
            <person name="Calvey C.H."/>
            <person name="Aerts A.L."/>
            <person name="Barry K.W."/>
            <person name="Choi C."/>
            <person name="Clum A."/>
            <person name="Coughlan A.Y."/>
            <person name="Deshpande S."/>
            <person name="Douglass A.P."/>
            <person name="Hanson S.J."/>
            <person name="Klenk H.-P."/>
            <person name="LaButti K.M."/>
            <person name="Lapidus A."/>
            <person name="Lindquist E.A."/>
            <person name="Lipzen A.M."/>
            <person name="Meier-Kolthoff J.P."/>
            <person name="Ohm R.A."/>
            <person name="Otillar R.P."/>
            <person name="Pangilinan J.L."/>
            <person name="Peng Y."/>
            <person name="Rokas A."/>
            <person name="Rosa C.A."/>
            <person name="Scheuner C."/>
            <person name="Sibirny A.A."/>
            <person name="Slot J.C."/>
            <person name="Stielow J.B."/>
            <person name="Sun H."/>
            <person name="Kurtzman C.P."/>
            <person name="Blackwell M."/>
            <person name="Grigoriev I.V."/>
            <person name="Jeffries T.W."/>
        </authorList>
    </citation>
    <scope>NUCLEOTIDE SEQUENCE [LARGE SCALE GENOMIC DNA]</scope>
    <source>
        <strain evidence="7">NRRL Y-1626</strain>
    </source>
</reference>
<feature type="transmembrane region" description="Helical" evidence="5">
    <location>
        <begin position="158"/>
        <end position="183"/>
    </location>
</feature>
<protein>
    <recommendedName>
        <fullName evidence="8">MFS general substrate transporter</fullName>
    </recommendedName>
</protein>
<organism evidence="6 7">
    <name type="scientific">Hanseniaspora valbyensis NRRL Y-1626</name>
    <dbReference type="NCBI Taxonomy" id="766949"/>
    <lineage>
        <taxon>Eukaryota</taxon>
        <taxon>Fungi</taxon>
        <taxon>Dikarya</taxon>
        <taxon>Ascomycota</taxon>
        <taxon>Saccharomycotina</taxon>
        <taxon>Saccharomycetes</taxon>
        <taxon>Saccharomycodales</taxon>
        <taxon>Saccharomycodaceae</taxon>
        <taxon>Hanseniaspora</taxon>
    </lineage>
</organism>
<feature type="transmembrane region" description="Helical" evidence="5">
    <location>
        <begin position="331"/>
        <end position="356"/>
    </location>
</feature>